<comment type="function">
    <text evidence="9">Glucanases play a role in cell expansion during growth, in cell-cell fusion during mating, and in spore release during sporulation. This enzyme may be involved in beta-glucan degradation. Active on laminarin and lichenan.</text>
</comment>
<dbReference type="InterPro" id="IPR017853">
    <property type="entry name" value="GH"/>
</dbReference>
<evidence type="ECO:0000313" key="12">
    <source>
        <dbReference type="EMBL" id="MFC3880351.1"/>
    </source>
</evidence>
<evidence type="ECO:0000313" key="13">
    <source>
        <dbReference type="Proteomes" id="UP001595805"/>
    </source>
</evidence>
<organism evidence="12 13">
    <name type="scientific">Algoriphagus namhaensis</name>
    <dbReference type="NCBI Taxonomy" id="915353"/>
    <lineage>
        <taxon>Bacteria</taxon>
        <taxon>Pseudomonadati</taxon>
        <taxon>Bacteroidota</taxon>
        <taxon>Cytophagia</taxon>
        <taxon>Cytophagales</taxon>
        <taxon>Cyclobacteriaceae</taxon>
        <taxon>Algoriphagus</taxon>
    </lineage>
</organism>
<keyword evidence="8" id="KW-0624">Polysaccharide degradation</keyword>
<proteinExistence type="predicted"/>
<evidence type="ECO:0000256" key="11">
    <source>
        <dbReference type="ARBA" id="ARBA00043078"/>
    </source>
</evidence>
<evidence type="ECO:0000256" key="6">
    <source>
        <dbReference type="ARBA" id="ARBA00023277"/>
    </source>
</evidence>
<dbReference type="Proteomes" id="UP001595805">
    <property type="component" value="Unassembled WGS sequence"/>
</dbReference>
<keyword evidence="3 12" id="KW-0378">Hydrolase</keyword>
<evidence type="ECO:0000256" key="5">
    <source>
        <dbReference type="ARBA" id="ARBA00023180"/>
    </source>
</evidence>
<protein>
    <recommendedName>
        <fullName evidence="11">Endo-1,3-beta-glucanase btgC</fullName>
    </recommendedName>
    <alternativeName>
        <fullName evidence="10">Laminarinase btgC</fullName>
    </alternativeName>
</protein>
<name>A0ABV8ATS2_9BACT</name>
<evidence type="ECO:0000256" key="4">
    <source>
        <dbReference type="ARBA" id="ARBA00023136"/>
    </source>
</evidence>
<dbReference type="PANTHER" id="PTHR16631">
    <property type="entry name" value="GLUCAN 1,3-BETA-GLUCOSIDASE"/>
    <property type="match status" value="1"/>
</dbReference>
<dbReference type="GO" id="GO:0016787">
    <property type="term" value="F:hydrolase activity"/>
    <property type="evidence" value="ECO:0007669"/>
    <property type="project" value="UniProtKB-KW"/>
</dbReference>
<evidence type="ECO:0000256" key="8">
    <source>
        <dbReference type="ARBA" id="ARBA00023326"/>
    </source>
</evidence>
<evidence type="ECO:0000256" key="3">
    <source>
        <dbReference type="ARBA" id="ARBA00022801"/>
    </source>
</evidence>
<keyword evidence="2" id="KW-1003">Cell membrane</keyword>
<evidence type="ECO:0000256" key="1">
    <source>
        <dbReference type="ARBA" id="ARBA00004236"/>
    </source>
</evidence>
<dbReference type="SUPFAM" id="SSF51445">
    <property type="entry name" value="(Trans)glycosidases"/>
    <property type="match status" value="1"/>
</dbReference>
<accession>A0ABV8ATS2</accession>
<gene>
    <name evidence="12" type="ORF">ACFOSV_09205</name>
</gene>
<evidence type="ECO:0000256" key="9">
    <source>
        <dbReference type="ARBA" id="ARBA00037649"/>
    </source>
</evidence>
<comment type="subcellular location">
    <subcellularLocation>
        <location evidence="1">Cell membrane</location>
    </subcellularLocation>
</comment>
<evidence type="ECO:0000256" key="10">
    <source>
        <dbReference type="ARBA" id="ARBA00042373"/>
    </source>
</evidence>
<comment type="caution">
    <text evidence="12">The sequence shown here is derived from an EMBL/GenBank/DDBJ whole genome shotgun (WGS) entry which is preliminary data.</text>
</comment>
<keyword evidence="7" id="KW-0961">Cell wall biogenesis/degradation</keyword>
<dbReference type="RefSeq" id="WP_377905676.1">
    <property type="nucleotide sequence ID" value="NZ_JBHRZS010000007.1"/>
</dbReference>
<keyword evidence="13" id="KW-1185">Reference proteome</keyword>
<dbReference type="PANTHER" id="PTHR16631:SF17">
    <property type="entry name" value="GLUCAN ENDO-1,3-BETA-GLUCOSIDASE BTGC"/>
    <property type="match status" value="1"/>
</dbReference>
<keyword evidence="6" id="KW-0119">Carbohydrate metabolism</keyword>
<evidence type="ECO:0000256" key="2">
    <source>
        <dbReference type="ARBA" id="ARBA00022475"/>
    </source>
</evidence>
<sequence length="390" mass="44530">MTAKDILGNPDYLAISFGGYRDTTRKKQPTLTQLKEDLKILYAMGIRILRTYNVQLPHAPNVVKAISELKKEQPDFEMYVMLGAWIDCKHAWTELTPDHHQESEQNEGEINRAIALAKEYPSIIKVIAVGNEAMVKWAESYYVQPGVILKWVLHLQKLKAKNELPKDLWITSSDDFSSWGGGDPMYHVPELEQLIKAVDFVSMHTYPMHNTHYNPFFWGLTPEEKKLPKKKSLSLAMKRAVDFATDQYEQVKAYVQRIAPGKPVHIGETGWATTSDGFYGPDGSKACDEYKEKLYYESMRNWSNENGISCFYFEAFDEPWKDAANSVGSENHFGLITVDGKAKYALWEKVDQGIFDGLTRDGRPITKSFDGNEKLVLEKAMIPPLNHHLK</sequence>
<dbReference type="Gene3D" id="3.20.20.80">
    <property type="entry name" value="Glycosidases"/>
    <property type="match status" value="1"/>
</dbReference>
<keyword evidence="4" id="KW-0472">Membrane</keyword>
<keyword evidence="5" id="KW-0325">Glycoprotein</keyword>
<evidence type="ECO:0000256" key="7">
    <source>
        <dbReference type="ARBA" id="ARBA00023316"/>
    </source>
</evidence>
<dbReference type="EMBL" id="JBHRZS010000007">
    <property type="protein sequence ID" value="MFC3880351.1"/>
    <property type="molecule type" value="Genomic_DNA"/>
</dbReference>
<reference evidence="13" key="1">
    <citation type="journal article" date="2019" name="Int. J. Syst. Evol. Microbiol.">
        <title>The Global Catalogue of Microorganisms (GCM) 10K type strain sequencing project: providing services to taxonomists for standard genome sequencing and annotation.</title>
        <authorList>
            <consortium name="The Broad Institute Genomics Platform"/>
            <consortium name="The Broad Institute Genome Sequencing Center for Infectious Disease"/>
            <person name="Wu L."/>
            <person name="Ma J."/>
        </authorList>
    </citation>
    <scope>NUCLEOTIDE SEQUENCE [LARGE SCALE GENOMIC DNA]</scope>
    <source>
        <strain evidence="13">CCUG 60523</strain>
    </source>
</reference>
<dbReference type="InterPro" id="IPR050732">
    <property type="entry name" value="Beta-glucan_modifiers"/>
</dbReference>